<dbReference type="EMBL" id="AP022314">
    <property type="protein sequence ID" value="BBU22167.1"/>
    <property type="molecule type" value="Genomic_DNA"/>
</dbReference>
<gene>
    <name evidence="1" type="ORF">MYXE_19570</name>
</gene>
<name>A0AAD1GZQ3_MYCXE</name>
<sequence length="438" mass="49044">MSPWRPPGLRWAFYVDSFDYEFENGEWTGTANLLSIWDILNYLVIWPSWYLPIQAQPFSHAVYIWALCTVIESMISECALRIQSGLWEFVNNALSLNPDIRAWFGTLLQSNANIFQMLKTPVYVVRTNPFLDTSPLAARLVRMESCGTVIKDITPAYGVDVSVDLWFPGDPQPDVWTRTIPFMALDQPTYVVTVKDRSQIEGPTKTVLDSVLRTVVDLEGSLLGRTMDPILNPRGEYAPSDNLEMFTAPALGLHFVPPYAILVAPDPGEDSSILSCKISDHTPKGWQHIIGGRSPKWLNDLINATTAWIIDSIMIVVGLTGVPSDLLAGFLNNAFLAFQLIEHYTRRAEVGPYHPAIEVFHATASAPYNVETVFAFINALWDSRGYTTAIVTFRNGDQYALGARHLPRRSHVTGVHGAAQDAHRLHRKHHVAHHPRCA</sequence>
<evidence type="ECO:0000313" key="1">
    <source>
        <dbReference type="EMBL" id="BBU22167.1"/>
    </source>
</evidence>
<organism evidence="1 2">
    <name type="scientific">Mycobacterium xenopi</name>
    <dbReference type="NCBI Taxonomy" id="1789"/>
    <lineage>
        <taxon>Bacteria</taxon>
        <taxon>Bacillati</taxon>
        <taxon>Actinomycetota</taxon>
        <taxon>Actinomycetes</taxon>
        <taxon>Mycobacteriales</taxon>
        <taxon>Mycobacteriaceae</taxon>
        <taxon>Mycobacterium</taxon>
    </lineage>
</organism>
<evidence type="ECO:0008006" key="3">
    <source>
        <dbReference type="Google" id="ProtNLM"/>
    </source>
</evidence>
<evidence type="ECO:0000313" key="2">
    <source>
        <dbReference type="Proteomes" id="UP000464624"/>
    </source>
</evidence>
<protein>
    <recommendedName>
        <fullName evidence="3">Bacteriophage protein</fullName>
    </recommendedName>
</protein>
<proteinExistence type="predicted"/>
<dbReference type="Proteomes" id="UP000464624">
    <property type="component" value="Chromosome"/>
</dbReference>
<accession>A0AAD1GZQ3</accession>
<reference evidence="1 2" key="1">
    <citation type="submission" date="2019-12" db="EMBL/GenBank/DDBJ databases">
        <title>Complete genome sequence of Mycolicibacterium xenopi str. JCM15661T.</title>
        <authorList>
            <person name="Yoshida M."/>
            <person name="Fukano H."/>
            <person name="Asakura T."/>
            <person name="Hoshino Y."/>
        </authorList>
    </citation>
    <scope>NUCLEOTIDE SEQUENCE [LARGE SCALE GENOMIC DNA]</scope>
    <source>
        <strain evidence="1 2">JCM 15661T</strain>
    </source>
</reference>
<dbReference type="KEGG" id="mxe:MYXE_19570"/>
<dbReference type="AlphaFoldDB" id="A0AAD1GZQ3"/>